<dbReference type="Gene3D" id="1.20.5.110">
    <property type="match status" value="1"/>
</dbReference>
<gene>
    <name evidence="12" type="ORF">KP79_PYT09932</name>
</gene>
<evidence type="ECO:0000256" key="10">
    <source>
        <dbReference type="SAM" id="Phobius"/>
    </source>
</evidence>
<comment type="subcellular location">
    <subcellularLocation>
        <location evidence="1">Membrane</location>
        <topology evidence="1">Single-pass type IV membrane protein</topology>
    </subcellularLocation>
</comment>
<dbReference type="PANTHER" id="PTHR21230">
    <property type="entry name" value="VESICLE TRANSPORT V-SNARE PROTEIN VTI1-RELATED"/>
    <property type="match status" value="1"/>
</dbReference>
<dbReference type="GO" id="GO:0006891">
    <property type="term" value="P:intra-Golgi vesicle-mediated transport"/>
    <property type="evidence" value="ECO:0007669"/>
    <property type="project" value="TreeGrafter"/>
</dbReference>
<keyword evidence="4 10" id="KW-0812">Transmembrane</keyword>
<dbReference type="AlphaFoldDB" id="A0A210PQ34"/>
<comment type="similarity">
    <text evidence="2">Belongs to the VTI1 family.</text>
</comment>
<dbReference type="GO" id="GO:0000149">
    <property type="term" value="F:SNARE binding"/>
    <property type="evidence" value="ECO:0007669"/>
    <property type="project" value="TreeGrafter"/>
</dbReference>
<evidence type="ECO:0000256" key="4">
    <source>
        <dbReference type="ARBA" id="ARBA00022692"/>
    </source>
</evidence>
<dbReference type="CDD" id="cd15890">
    <property type="entry name" value="SNARE_Vti1b"/>
    <property type="match status" value="1"/>
</dbReference>
<dbReference type="GO" id="GO:0005794">
    <property type="term" value="C:Golgi apparatus"/>
    <property type="evidence" value="ECO:0007669"/>
    <property type="project" value="TreeGrafter"/>
</dbReference>
<dbReference type="Proteomes" id="UP000242188">
    <property type="component" value="Unassembled WGS sequence"/>
</dbReference>
<keyword evidence="3" id="KW-0813">Transport</keyword>
<dbReference type="FunFam" id="1.20.5.110:FF:000002">
    <property type="entry name" value="Vesicle transport through interaction with t-SNAREsB"/>
    <property type="match status" value="1"/>
</dbReference>
<dbReference type="PANTHER" id="PTHR21230:SF89">
    <property type="entry name" value="VESICLE TRANSPORT THROUGH INTERACTION WITH T-SNARES HOMOLOG 1B"/>
    <property type="match status" value="1"/>
</dbReference>
<protein>
    <submittedName>
        <fullName evidence="12">Vesicle transport through interaction with t-SNAREs-like 1B</fullName>
    </submittedName>
</protein>
<dbReference type="GO" id="GO:0005484">
    <property type="term" value="F:SNAP receptor activity"/>
    <property type="evidence" value="ECO:0007669"/>
    <property type="project" value="TreeGrafter"/>
</dbReference>
<evidence type="ECO:0000259" key="11">
    <source>
        <dbReference type="Pfam" id="PF05008"/>
    </source>
</evidence>
<name>A0A210PQ34_MIZYE</name>
<dbReference type="GO" id="GO:0031201">
    <property type="term" value="C:SNARE complex"/>
    <property type="evidence" value="ECO:0007669"/>
    <property type="project" value="TreeGrafter"/>
</dbReference>
<dbReference type="InterPro" id="IPR010989">
    <property type="entry name" value="SNARE"/>
</dbReference>
<evidence type="ECO:0000256" key="9">
    <source>
        <dbReference type="SAM" id="Coils"/>
    </source>
</evidence>
<dbReference type="SUPFAM" id="SSF58038">
    <property type="entry name" value="SNARE fusion complex"/>
    <property type="match status" value="1"/>
</dbReference>
<keyword evidence="7 9" id="KW-0175">Coiled coil</keyword>
<dbReference type="GO" id="GO:0005789">
    <property type="term" value="C:endoplasmic reticulum membrane"/>
    <property type="evidence" value="ECO:0007669"/>
    <property type="project" value="TreeGrafter"/>
</dbReference>
<sequence>MSSEKFESLEDDLTSIIDGLRERIEKKIPVYRGEEKKTAIRHAGRNLEEAEFVLQEMEEEAKVAPVPYRTQMLGKLRNYRRDLEQASKLLKKESGKPVGGSDNYGFDRDDRIVASQRSKLMHGTQSLNRASESLARTQQVAAETDMIGVDTIDELGRQRESLVRTKGMLDETDGNLSKSRKILKSMATRVMTNKMILIVIILLELALLGGLVYWKFFS</sequence>
<evidence type="ECO:0000256" key="6">
    <source>
        <dbReference type="ARBA" id="ARBA00022989"/>
    </source>
</evidence>
<dbReference type="GO" id="GO:0006886">
    <property type="term" value="P:intracellular protein transport"/>
    <property type="evidence" value="ECO:0007669"/>
    <property type="project" value="InterPro"/>
</dbReference>
<dbReference type="STRING" id="6573.A0A210PQ34"/>
<keyword evidence="13" id="KW-1185">Reference proteome</keyword>
<comment type="caution">
    <text evidence="12">The sequence shown here is derived from an EMBL/GenBank/DDBJ whole genome shotgun (WGS) entry which is preliminary data.</text>
</comment>
<dbReference type="Pfam" id="PF12352">
    <property type="entry name" value="V-SNARE_C"/>
    <property type="match status" value="1"/>
</dbReference>
<dbReference type="OrthoDB" id="430637at2759"/>
<accession>A0A210PQ34</accession>
<dbReference type="GO" id="GO:0012507">
    <property type="term" value="C:ER to Golgi transport vesicle membrane"/>
    <property type="evidence" value="ECO:0007669"/>
    <property type="project" value="TreeGrafter"/>
</dbReference>
<dbReference type="Pfam" id="PF05008">
    <property type="entry name" value="V-SNARE"/>
    <property type="match status" value="1"/>
</dbReference>
<dbReference type="GO" id="GO:0031902">
    <property type="term" value="C:late endosome membrane"/>
    <property type="evidence" value="ECO:0007669"/>
    <property type="project" value="TreeGrafter"/>
</dbReference>
<dbReference type="GO" id="GO:0042147">
    <property type="term" value="P:retrograde transport, endosome to Golgi"/>
    <property type="evidence" value="ECO:0007669"/>
    <property type="project" value="TreeGrafter"/>
</dbReference>
<evidence type="ECO:0000313" key="12">
    <source>
        <dbReference type="EMBL" id="OWF38610.1"/>
    </source>
</evidence>
<proteinExistence type="inferred from homology"/>
<evidence type="ECO:0000256" key="2">
    <source>
        <dbReference type="ARBA" id="ARBA00006108"/>
    </source>
</evidence>
<organism evidence="12 13">
    <name type="scientific">Mizuhopecten yessoensis</name>
    <name type="common">Japanese scallop</name>
    <name type="synonym">Patinopecten yessoensis</name>
    <dbReference type="NCBI Taxonomy" id="6573"/>
    <lineage>
        <taxon>Eukaryota</taxon>
        <taxon>Metazoa</taxon>
        <taxon>Spiralia</taxon>
        <taxon>Lophotrochozoa</taxon>
        <taxon>Mollusca</taxon>
        <taxon>Bivalvia</taxon>
        <taxon>Autobranchia</taxon>
        <taxon>Pteriomorphia</taxon>
        <taxon>Pectinida</taxon>
        <taxon>Pectinoidea</taxon>
        <taxon>Pectinidae</taxon>
        <taxon>Mizuhopecten</taxon>
    </lineage>
</organism>
<dbReference type="SUPFAM" id="SSF47661">
    <property type="entry name" value="t-snare proteins"/>
    <property type="match status" value="1"/>
</dbReference>
<reference evidence="12 13" key="1">
    <citation type="journal article" date="2017" name="Nat. Ecol. Evol.">
        <title>Scallop genome provides insights into evolution of bilaterian karyotype and development.</title>
        <authorList>
            <person name="Wang S."/>
            <person name="Zhang J."/>
            <person name="Jiao W."/>
            <person name="Li J."/>
            <person name="Xun X."/>
            <person name="Sun Y."/>
            <person name="Guo X."/>
            <person name="Huan P."/>
            <person name="Dong B."/>
            <person name="Zhang L."/>
            <person name="Hu X."/>
            <person name="Sun X."/>
            <person name="Wang J."/>
            <person name="Zhao C."/>
            <person name="Wang Y."/>
            <person name="Wang D."/>
            <person name="Huang X."/>
            <person name="Wang R."/>
            <person name="Lv J."/>
            <person name="Li Y."/>
            <person name="Zhang Z."/>
            <person name="Liu B."/>
            <person name="Lu W."/>
            <person name="Hui Y."/>
            <person name="Liang J."/>
            <person name="Zhou Z."/>
            <person name="Hou R."/>
            <person name="Li X."/>
            <person name="Liu Y."/>
            <person name="Li H."/>
            <person name="Ning X."/>
            <person name="Lin Y."/>
            <person name="Zhao L."/>
            <person name="Xing Q."/>
            <person name="Dou J."/>
            <person name="Li Y."/>
            <person name="Mao J."/>
            <person name="Guo H."/>
            <person name="Dou H."/>
            <person name="Li T."/>
            <person name="Mu C."/>
            <person name="Jiang W."/>
            <person name="Fu Q."/>
            <person name="Fu X."/>
            <person name="Miao Y."/>
            <person name="Liu J."/>
            <person name="Yu Q."/>
            <person name="Li R."/>
            <person name="Liao H."/>
            <person name="Li X."/>
            <person name="Kong Y."/>
            <person name="Jiang Z."/>
            <person name="Chourrout D."/>
            <person name="Li R."/>
            <person name="Bao Z."/>
        </authorList>
    </citation>
    <scope>NUCLEOTIDE SEQUENCE [LARGE SCALE GENOMIC DNA]</scope>
    <source>
        <strain evidence="12 13">PY_sf001</strain>
    </source>
</reference>
<evidence type="ECO:0000256" key="3">
    <source>
        <dbReference type="ARBA" id="ARBA00022448"/>
    </source>
</evidence>
<feature type="domain" description="Vesicle transport v-SNARE N-terminal" evidence="11">
    <location>
        <begin position="1"/>
        <end position="93"/>
    </location>
</feature>
<dbReference type="GO" id="GO:0016236">
    <property type="term" value="P:macroautophagy"/>
    <property type="evidence" value="ECO:0007669"/>
    <property type="project" value="TreeGrafter"/>
</dbReference>
<evidence type="ECO:0000256" key="8">
    <source>
        <dbReference type="ARBA" id="ARBA00023136"/>
    </source>
</evidence>
<feature type="transmembrane region" description="Helical" evidence="10">
    <location>
        <begin position="195"/>
        <end position="214"/>
    </location>
</feature>
<keyword evidence="5" id="KW-0653">Protein transport</keyword>
<keyword evidence="6 10" id="KW-1133">Transmembrane helix</keyword>
<dbReference type="InterPro" id="IPR007705">
    <property type="entry name" value="Vesicle_trsprt_v-SNARE_N"/>
</dbReference>
<dbReference type="GO" id="GO:0005829">
    <property type="term" value="C:cytosol"/>
    <property type="evidence" value="ECO:0007669"/>
    <property type="project" value="GOC"/>
</dbReference>
<dbReference type="GO" id="GO:0048280">
    <property type="term" value="P:vesicle fusion with Golgi apparatus"/>
    <property type="evidence" value="ECO:0007669"/>
    <property type="project" value="TreeGrafter"/>
</dbReference>
<keyword evidence="8 10" id="KW-0472">Membrane</keyword>
<evidence type="ECO:0000256" key="5">
    <source>
        <dbReference type="ARBA" id="ARBA00022927"/>
    </source>
</evidence>
<dbReference type="GO" id="GO:1903076">
    <property type="term" value="P:regulation of protein localization to plasma membrane"/>
    <property type="evidence" value="ECO:0007669"/>
    <property type="project" value="TreeGrafter"/>
</dbReference>
<dbReference type="InterPro" id="IPR038407">
    <property type="entry name" value="v-SNARE_N_sf"/>
</dbReference>
<dbReference type="Gene3D" id="1.20.58.400">
    <property type="entry name" value="t-snare proteins"/>
    <property type="match status" value="1"/>
</dbReference>
<feature type="coiled-coil region" evidence="9">
    <location>
        <begin position="40"/>
        <end position="96"/>
    </location>
</feature>
<evidence type="ECO:0000313" key="13">
    <source>
        <dbReference type="Proteomes" id="UP000242188"/>
    </source>
</evidence>
<evidence type="ECO:0000256" key="1">
    <source>
        <dbReference type="ARBA" id="ARBA00004211"/>
    </source>
</evidence>
<evidence type="ECO:0000256" key="7">
    <source>
        <dbReference type="ARBA" id="ARBA00023054"/>
    </source>
</evidence>
<dbReference type="EMBL" id="NEDP02005560">
    <property type="protein sequence ID" value="OWF38610.1"/>
    <property type="molecule type" value="Genomic_DNA"/>
</dbReference>
<dbReference type="GO" id="GO:0006896">
    <property type="term" value="P:Golgi to vacuole transport"/>
    <property type="evidence" value="ECO:0007669"/>
    <property type="project" value="TreeGrafter"/>
</dbReference>